<dbReference type="SUPFAM" id="SSF56219">
    <property type="entry name" value="DNase I-like"/>
    <property type="match status" value="1"/>
</dbReference>
<name>A0ABV9NJ57_9GAMM</name>
<dbReference type="EMBL" id="JBHSGG010000002">
    <property type="protein sequence ID" value="MFC4726763.1"/>
    <property type="molecule type" value="Genomic_DNA"/>
</dbReference>
<dbReference type="Gene3D" id="2.60.120.380">
    <property type="match status" value="1"/>
</dbReference>
<dbReference type="PROSITE" id="PS51841">
    <property type="entry name" value="LTD"/>
    <property type="match status" value="1"/>
</dbReference>
<keyword evidence="1" id="KW-0732">Signal</keyword>
<dbReference type="InterPro" id="IPR005135">
    <property type="entry name" value="Endo/exonuclease/phosphatase"/>
</dbReference>
<evidence type="ECO:0000256" key="1">
    <source>
        <dbReference type="SAM" id="SignalP"/>
    </source>
</evidence>
<evidence type="ECO:0000313" key="4">
    <source>
        <dbReference type="Proteomes" id="UP001595892"/>
    </source>
</evidence>
<dbReference type="PANTHER" id="PTHR42834:SF1">
    <property type="entry name" value="ENDONUCLEASE_EXONUCLEASE_PHOSPHATASE FAMILY PROTEIN (AFU_ORTHOLOGUE AFUA_3G09210)"/>
    <property type="match status" value="1"/>
</dbReference>
<dbReference type="Pfam" id="PF00932">
    <property type="entry name" value="LTD"/>
    <property type="match status" value="1"/>
</dbReference>
<dbReference type="CDD" id="cd04486">
    <property type="entry name" value="YhcR_OBF_like"/>
    <property type="match status" value="1"/>
</dbReference>
<dbReference type="Proteomes" id="UP001595892">
    <property type="component" value="Unassembled WGS sequence"/>
</dbReference>
<dbReference type="InterPro" id="IPR036691">
    <property type="entry name" value="Endo/exonu/phosph_ase_sf"/>
</dbReference>
<dbReference type="Gene3D" id="2.60.40.2030">
    <property type="match status" value="1"/>
</dbReference>
<evidence type="ECO:0000313" key="3">
    <source>
        <dbReference type="EMBL" id="MFC4726763.1"/>
    </source>
</evidence>
<protein>
    <submittedName>
        <fullName evidence="3">Lamin tail domain-containing protein</fullName>
    </submittedName>
</protein>
<comment type="caution">
    <text evidence="3">The sequence shown here is derived from an EMBL/GenBank/DDBJ whole genome shotgun (WGS) entry which is preliminary data.</text>
</comment>
<dbReference type="InterPro" id="IPR007280">
    <property type="entry name" value="Peptidase_C_arc/bac"/>
</dbReference>
<feature type="domain" description="LTD" evidence="2">
    <location>
        <begin position="11"/>
        <end position="158"/>
    </location>
</feature>
<dbReference type="RefSeq" id="WP_377002707.1">
    <property type="nucleotide sequence ID" value="NZ_JBHSGG010000002.1"/>
</dbReference>
<dbReference type="InterPro" id="IPR038081">
    <property type="entry name" value="CalX-like_sf"/>
</dbReference>
<accession>A0ABV9NJ57</accession>
<dbReference type="Pfam" id="PF04151">
    <property type="entry name" value="PPC"/>
    <property type="match status" value="1"/>
</dbReference>
<keyword evidence="4" id="KW-1185">Reference proteome</keyword>
<sequence length="1145" mass="115946">MRLLARLPVLAGLAAALAATPAAAEVVISQVYGGGGNSGAPYNRDYVELFNAGAVPVSLGGKSVQYASATGTGAFGNNAVALPATTLQPGQYFLLALASGANGAALPAPDATGGINMSATAGKVALVDSAEGLACNGGSAPCTPAQLALIDDLVGFGNANFYAGSGPAPALSNTTAGFRAGGGCTDTGDNAADFATGAPAPRNSATSASPCGGPGQPVLSIADASIVAGQGDLLQFDVTLSQAAEVPVTFDIQTLDGSAIAGVHYVAASVTGATIAPGALSYSFDVQVLGNDEDGTTRTFTVSLDNVEGALPGNAVATGSIVNDTVVLTPIGEINPPPGTRSSPRLGQHVTVEGIVTARRFNNGFFVQTADGEDDGDPQTSEGLFVFTSSAPPATAAVGNRVRVTGTVSEYVPSAAPWQLPLTQLVDPQVSVVSGGNPLPAPVVLGAEFSASAAIDAAGRYLGMRVAAPAIEVVSPSNGSGVFFGVLPGQARPFREPGVPVTQLELENFYPEHLNPPVFDTNPERIRVASRGQVDAPLLVVDAGARVEGLVGVLDYGFETYSLLPDPGAPVVVDDSAVGPRFSAEPAPEAFTIASYNLQGLAANDARYDRFAEQICDGLHAPDIIGVSEANSLAALQGLAARIGGGAVTACVEAGAQYEAYLIPGPSASIHVGFLVKTTPVAPGVRRVSVQGVTQYGAADQLPGGGVLNDRPPLLLEATVHFADGRSEPVTVIANHLRSLINANTPGAEGDRVRAKRAAQASYLAQLIEDRQNADPGERIVVLGDLNAFEFNDGLVDTLGIITGREAANDEVWYFEDSPVSVPLTNLVGTAPAGERYSYTYDGNAQNLDHIVANQAILDDFPETFLSHGRFNADFAVARGNEPNVLRLSDHDPIVAHFAPGAAPAPEADLGIAVAADAAEVVAGELAGFTVTVGNAGPDAADAAVTLQVGAAPAALTVDAPAGWSCAAPVAEGSGSRVACEADALAAGSEQALLVLVATVEADAGRAVSLQAGVSTSAIDGNPANDADTASVAVVAVPVPEIPALRDGVLVTNLAGAAGDGLLYRIEVPATAKNLRFLSAAGTGNVSLYVAHEAIPTPARHDHASTRPGNNETVVVPRPQPGTWYVLVHGETSFNRVTLRGSFNP</sequence>
<dbReference type="PANTHER" id="PTHR42834">
    <property type="entry name" value="ENDONUCLEASE/EXONUCLEASE/PHOSPHATASE FAMILY PROTEIN (AFU_ORTHOLOGUE AFUA_3G09210)"/>
    <property type="match status" value="1"/>
</dbReference>
<gene>
    <name evidence="3" type="ORF">ACFO3Q_01035</name>
</gene>
<dbReference type="Pfam" id="PF01345">
    <property type="entry name" value="DUF11"/>
    <property type="match status" value="1"/>
</dbReference>
<dbReference type="InterPro" id="IPR001322">
    <property type="entry name" value="Lamin_tail_dom"/>
</dbReference>
<evidence type="ECO:0000259" key="2">
    <source>
        <dbReference type="PROSITE" id="PS51841"/>
    </source>
</evidence>
<proteinExistence type="predicted"/>
<dbReference type="Gene3D" id="3.60.10.10">
    <property type="entry name" value="Endonuclease/exonuclease/phosphatase"/>
    <property type="match status" value="1"/>
</dbReference>
<feature type="chain" id="PRO_5045613696" evidence="1">
    <location>
        <begin position="25"/>
        <end position="1145"/>
    </location>
</feature>
<feature type="signal peptide" evidence="1">
    <location>
        <begin position="1"/>
        <end position="24"/>
    </location>
</feature>
<dbReference type="SUPFAM" id="SSF141072">
    <property type="entry name" value="CalX-like"/>
    <property type="match status" value="1"/>
</dbReference>
<organism evidence="3 4">
    <name type="scientific">Coralloluteibacterium thermophilum</name>
    <dbReference type="NCBI Taxonomy" id="2707049"/>
    <lineage>
        <taxon>Bacteria</taxon>
        <taxon>Pseudomonadati</taxon>
        <taxon>Pseudomonadota</taxon>
        <taxon>Gammaproteobacteria</taxon>
        <taxon>Lysobacterales</taxon>
        <taxon>Lysobacteraceae</taxon>
        <taxon>Coralloluteibacterium</taxon>
    </lineage>
</organism>
<dbReference type="InterPro" id="IPR001434">
    <property type="entry name" value="OmcB-like_DUF11"/>
</dbReference>
<dbReference type="Pfam" id="PF03372">
    <property type="entry name" value="Exo_endo_phos"/>
    <property type="match status" value="1"/>
</dbReference>
<reference evidence="4" key="1">
    <citation type="journal article" date="2019" name="Int. J. Syst. Evol. Microbiol.">
        <title>The Global Catalogue of Microorganisms (GCM) 10K type strain sequencing project: providing services to taxonomists for standard genome sequencing and annotation.</title>
        <authorList>
            <consortium name="The Broad Institute Genomics Platform"/>
            <consortium name="The Broad Institute Genome Sequencing Center for Infectious Disease"/>
            <person name="Wu L."/>
            <person name="Ma J."/>
        </authorList>
    </citation>
    <scope>NUCLEOTIDE SEQUENCE [LARGE SCALE GENOMIC DNA]</scope>
    <source>
        <strain evidence="4">CGMCC 1.13574</strain>
    </source>
</reference>